<evidence type="ECO:0000256" key="1">
    <source>
        <dbReference type="SAM" id="MobiDB-lite"/>
    </source>
</evidence>
<gene>
    <name evidence="2" type="ORF">VZ068_16120</name>
</gene>
<evidence type="ECO:0000313" key="2">
    <source>
        <dbReference type="EMBL" id="XBS36976.1"/>
    </source>
</evidence>
<dbReference type="EMBL" id="CP144460">
    <property type="protein sequence ID" value="XBS36976.1"/>
    <property type="molecule type" value="Genomic_DNA"/>
</dbReference>
<dbReference type="AlphaFoldDB" id="A0AAU7P5S6"/>
<feature type="compositionally biased region" description="Basic and acidic residues" evidence="1">
    <location>
        <begin position="173"/>
        <end position="182"/>
    </location>
</feature>
<dbReference type="RefSeq" id="WP_349655863.1">
    <property type="nucleotide sequence ID" value="NZ_CP144460.1"/>
</dbReference>
<name>A0AAU7P5S6_9XANT</name>
<sequence>MNFWPKCGVALGPFYGRLAGIEVHVYIQLPTTDGTTRKAMKGLLLILLCAALPAFAADKKAVDVEASRPFAEQAEQVRVDLRSGDKYSEIGTEDRSRVLSALQRIETALQSRPAPGELTPESKMAVFNDQAMVNALLSKAGEESRMICQRVRAVGSNLSTTQCMTAAERRRLRESNKDELTRMQRQTVQRQPGT</sequence>
<feature type="region of interest" description="Disordered" evidence="1">
    <location>
        <begin position="173"/>
        <end position="194"/>
    </location>
</feature>
<accession>A0AAU7P5S6</accession>
<reference evidence="2" key="1">
    <citation type="submission" date="2024-02" db="EMBL/GenBank/DDBJ databases">
        <title>Complete genome sequence of Xanthomonas sp. 10-10.</title>
        <authorList>
            <person name="Biessy A."/>
            <person name="Ciotola M."/>
            <person name="Cadieux M."/>
            <person name="Soufiane B."/>
            <person name="Laforest M."/>
            <person name="Filion M."/>
        </authorList>
    </citation>
    <scope>NUCLEOTIDE SEQUENCE</scope>
    <source>
        <strain evidence="2">10-10</strain>
    </source>
</reference>
<organism evidence="2">
    <name type="scientific">Xanthomonas sp. 10-10</name>
    <dbReference type="NCBI Taxonomy" id="3115848"/>
    <lineage>
        <taxon>Bacteria</taxon>
        <taxon>Pseudomonadati</taxon>
        <taxon>Pseudomonadota</taxon>
        <taxon>Gammaproteobacteria</taxon>
        <taxon>Lysobacterales</taxon>
        <taxon>Lysobacteraceae</taxon>
        <taxon>Xanthomonas</taxon>
    </lineage>
</organism>
<feature type="compositionally biased region" description="Polar residues" evidence="1">
    <location>
        <begin position="183"/>
        <end position="194"/>
    </location>
</feature>
<protein>
    <recommendedName>
        <fullName evidence="3">Secreted protein</fullName>
    </recommendedName>
</protein>
<proteinExistence type="predicted"/>
<evidence type="ECO:0008006" key="3">
    <source>
        <dbReference type="Google" id="ProtNLM"/>
    </source>
</evidence>